<protein>
    <submittedName>
        <fullName evidence="1">Uncharacterized protein</fullName>
    </submittedName>
</protein>
<evidence type="ECO:0000313" key="2">
    <source>
        <dbReference type="Proteomes" id="UP001259587"/>
    </source>
</evidence>
<accession>A0ACC6K2X4</accession>
<proteinExistence type="predicted"/>
<reference evidence="1" key="1">
    <citation type="submission" date="2023-07" db="EMBL/GenBank/DDBJ databases">
        <title>Sorghum-associated microbial communities from plants grown in Nebraska, USA.</title>
        <authorList>
            <person name="Schachtman D."/>
        </authorList>
    </citation>
    <scope>NUCLEOTIDE SEQUENCE</scope>
    <source>
        <strain evidence="1">BE56</strain>
    </source>
</reference>
<dbReference type="EMBL" id="JAVDTH010000011">
    <property type="protein sequence ID" value="MDR6712828.1"/>
    <property type="molecule type" value="Genomic_DNA"/>
</dbReference>
<evidence type="ECO:0000313" key="1">
    <source>
        <dbReference type="EMBL" id="MDR6712828.1"/>
    </source>
</evidence>
<sequence length="32" mass="3318">MTATISLHETVKQFIQDGAAVTAAHGHKPGEA</sequence>
<organism evidence="1 2">
    <name type="scientific">Pseudomonas hunanensis</name>
    <dbReference type="NCBI Taxonomy" id="1247546"/>
    <lineage>
        <taxon>Bacteria</taxon>
        <taxon>Pseudomonadati</taxon>
        <taxon>Pseudomonadota</taxon>
        <taxon>Gammaproteobacteria</taxon>
        <taxon>Pseudomonadales</taxon>
        <taxon>Pseudomonadaceae</taxon>
        <taxon>Pseudomonas</taxon>
    </lineage>
</organism>
<dbReference type="Proteomes" id="UP001259587">
    <property type="component" value="Unassembled WGS sequence"/>
</dbReference>
<keyword evidence="2" id="KW-1185">Reference proteome</keyword>
<name>A0ACC6K2X4_9PSED</name>
<gene>
    <name evidence="1" type="ORF">J2W83_002429</name>
</gene>
<comment type="caution">
    <text evidence="1">The sequence shown here is derived from an EMBL/GenBank/DDBJ whole genome shotgun (WGS) entry which is preliminary data.</text>
</comment>